<dbReference type="GO" id="GO:0003824">
    <property type="term" value="F:catalytic activity"/>
    <property type="evidence" value="ECO:0007669"/>
    <property type="project" value="InterPro"/>
</dbReference>
<dbReference type="Proteomes" id="UP000716291">
    <property type="component" value="Unassembled WGS sequence"/>
</dbReference>
<sequence>MSPITITLFNATGLAKQAISPILHLAQSSSVLLITETWLLPPNKYPTHWKQFHTYGIKTQPLATKGHQGISLLINPICPYHVHHLPNDNTSVSQYKLSFISADTLVHCVYLPPSLNNQVVNQVLDSLPRTAPNVKYTILCGDFNARMGSYIGDSSTNPRDNMIYRWLQENSFILWNQRLAYGKPTFKAHQGSSIIDFFMSDTELCNPSLTIWKYLSLDSAHKMISFSFHPSILPEVHSQQPRITWRLTKLQEAKTRNQYIQSFQNAANNISISIENNNLQPQDQQSARDFIVKLNDDICQAIYMSLDSICGRICQQTDPLKDFWTAEMRQAYEAREYYYRKWRKSYGLNKLHFWLQHQQARATLRRLIHQRRRENWRRFCHQMAIGEYTKAISKLSRIRKHRTLRPAFSTPHGPQHAADIMVSHLENVFSGQLIREFQRNNIYNPILSFEIECPIIAEDIQEAIRNLPTKKAPGVDHLRNEMLRPIQHPLTPLLLSLFRLCWMWSYTPQSWRVAQVVPIYKKGSTDEPSNYRPISLTVVFTHVIKKILERCIQYNLQTNGPSLDIAQGDFKESRGALDQALCLAEICHILRSHYHSKPILAFLDIKSA</sequence>
<dbReference type="EMBL" id="JAANQT010002011">
    <property type="protein sequence ID" value="KAG1303370.1"/>
    <property type="molecule type" value="Genomic_DNA"/>
</dbReference>
<gene>
    <name evidence="2" type="ORF">G6F64_010129</name>
</gene>
<name>A0A9P6X1M2_RHIOR</name>
<evidence type="ECO:0000313" key="2">
    <source>
        <dbReference type="EMBL" id="KAG1303370.1"/>
    </source>
</evidence>
<evidence type="ECO:0000259" key="1">
    <source>
        <dbReference type="Pfam" id="PF14529"/>
    </source>
</evidence>
<feature type="domain" description="Endonuclease/exonuclease/phosphatase" evidence="1">
    <location>
        <begin position="105"/>
        <end position="223"/>
    </location>
</feature>
<dbReference type="AlphaFoldDB" id="A0A9P6X1M2"/>
<evidence type="ECO:0000313" key="3">
    <source>
        <dbReference type="Proteomes" id="UP000716291"/>
    </source>
</evidence>
<dbReference type="InterPro" id="IPR036691">
    <property type="entry name" value="Endo/exonu/phosph_ase_sf"/>
</dbReference>
<reference evidence="2" key="1">
    <citation type="journal article" date="2020" name="Microb. Genom.">
        <title>Genetic diversity of clinical and environmental Mucorales isolates obtained from an investigation of mucormycosis cases among solid organ transplant recipients.</title>
        <authorList>
            <person name="Nguyen M.H."/>
            <person name="Kaul D."/>
            <person name="Muto C."/>
            <person name="Cheng S.J."/>
            <person name="Richter R.A."/>
            <person name="Bruno V.M."/>
            <person name="Liu G."/>
            <person name="Beyhan S."/>
            <person name="Sundermann A.J."/>
            <person name="Mounaud S."/>
            <person name="Pasculle A.W."/>
            <person name="Nierman W.C."/>
            <person name="Driscoll E."/>
            <person name="Cumbie R."/>
            <person name="Clancy C.J."/>
            <person name="Dupont C.L."/>
        </authorList>
    </citation>
    <scope>NUCLEOTIDE SEQUENCE</scope>
    <source>
        <strain evidence="2">GL11</strain>
    </source>
</reference>
<accession>A0A9P6X1M2</accession>
<keyword evidence="3" id="KW-1185">Reference proteome</keyword>
<dbReference type="Pfam" id="PF14529">
    <property type="entry name" value="Exo_endo_phos_2"/>
    <property type="match status" value="1"/>
</dbReference>
<dbReference type="PANTHER" id="PTHR19446">
    <property type="entry name" value="REVERSE TRANSCRIPTASES"/>
    <property type="match status" value="1"/>
</dbReference>
<proteinExistence type="predicted"/>
<dbReference type="Gene3D" id="3.60.10.10">
    <property type="entry name" value="Endonuclease/exonuclease/phosphatase"/>
    <property type="match status" value="1"/>
</dbReference>
<dbReference type="SUPFAM" id="SSF56219">
    <property type="entry name" value="DNase I-like"/>
    <property type="match status" value="1"/>
</dbReference>
<comment type="caution">
    <text evidence="2">The sequence shown here is derived from an EMBL/GenBank/DDBJ whole genome shotgun (WGS) entry which is preliminary data.</text>
</comment>
<protein>
    <recommendedName>
        <fullName evidence="1">Endonuclease/exonuclease/phosphatase domain-containing protein</fullName>
    </recommendedName>
</protein>
<organism evidence="2 3">
    <name type="scientific">Rhizopus oryzae</name>
    <name type="common">Mucormycosis agent</name>
    <name type="synonym">Rhizopus arrhizus var. delemar</name>
    <dbReference type="NCBI Taxonomy" id="64495"/>
    <lineage>
        <taxon>Eukaryota</taxon>
        <taxon>Fungi</taxon>
        <taxon>Fungi incertae sedis</taxon>
        <taxon>Mucoromycota</taxon>
        <taxon>Mucoromycotina</taxon>
        <taxon>Mucoromycetes</taxon>
        <taxon>Mucorales</taxon>
        <taxon>Mucorineae</taxon>
        <taxon>Rhizopodaceae</taxon>
        <taxon>Rhizopus</taxon>
    </lineage>
</organism>
<dbReference type="InterPro" id="IPR005135">
    <property type="entry name" value="Endo/exonuclease/phosphatase"/>
</dbReference>